<dbReference type="NCBIfam" id="TIGR01396">
    <property type="entry name" value="FlgB"/>
    <property type="match status" value="1"/>
</dbReference>
<sequence length="133" mass="15051">MNLFGSSSFRALETGLNGAQVRQNAISQNIANVDTPNYKAKQVEFKHLLNDAVNQAGLKANRTHEQHYEFKSVRNSGPIVTENRQTEFNHNGNNVDVDREMSELAKNQIYYNALIDRLNGRFQSLESVIRGGR</sequence>
<evidence type="ECO:0000256" key="4">
    <source>
        <dbReference type="ARBA" id="ARBA00023143"/>
    </source>
</evidence>
<comment type="caution">
    <text evidence="8">The sequence shown here is derived from an EMBL/GenBank/DDBJ whole genome shotgun (WGS) entry which is preliminary data.</text>
</comment>
<evidence type="ECO:0000259" key="7">
    <source>
        <dbReference type="Pfam" id="PF00460"/>
    </source>
</evidence>
<dbReference type="Pfam" id="PF00460">
    <property type="entry name" value="Flg_bb_rod"/>
    <property type="match status" value="1"/>
</dbReference>
<evidence type="ECO:0000313" key="8">
    <source>
        <dbReference type="EMBL" id="GAE29239.1"/>
    </source>
</evidence>
<accession>W4QCY3</accession>
<evidence type="ECO:0000256" key="2">
    <source>
        <dbReference type="ARBA" id="ARBA00009677"/>
    </source>
</evidence>
<comment type="similarity">
    <text evidence="2 6">Belongs to the flagella basal body rod proteins family.</text>
</comment>
<evidence type="ECO:0000256" key="5">
    <source>
        <dbReference type="ARBA" id="ARBA00024934"/>
    </source>
</evidence>
<comment type="subunit">
    <text evidence="6">The basal body constitutes a major portion of the flagellar organelle and consists of a number of rings mounted on a central rod.</text>
</comment>
<dbReference type="PANTHER" id="PTHR30435:SF12">
    <property type="entry name" value="FLAGELLAR BASAL BODY ROD PROTEIN FLGB"/>
    <property type="match status" value="1"/>
</dbReference>
<dbReference type="InterPro" id="IPR006300">
    <property type="entry name" value="FlgB"/>
</dbReference>
<dbReference type="Proteomes" id="UP000018895">
    <property type="component" value="Unassembled WGS sequence"/>
</dbReference>
<evidence type="ECO:0000313" key="9">
    <source>
        <dbReference type="Proteomes" id="UP000018895"/>
    </source>
</evidence>
<dbReference type="GO" id="GO:0071978">
    <property type="term" value="P:bacterial-type flagellum-dependent swarming motility"/>
    <property type="evidence" value="ECO:0007669"/>
    <property type="project" value="TreeGrafter"/>
</dbReference>
<dbReference type="InterPro" id="IPR001444">
    <property type="entry name" value="Flag_bb_rod_N"/>
</dbReference>
<dbReference type="OrthoDB" id="9792068at2"/>
<gene>
    <name evidence="8" type="ORF">JCM9152_586</name>
</gene>
<dbReference type="GO" id="GO:0030694">
    <property type="term" value="C:bacterial-type flagellum basal body, rod"/>
    <property type="evidence" value="ECO:0007669"/>
    <property type="project" value="InterPro"/>
</dbReference>
<dbReference type="EMBL" id="BAUU01000003">
    <property type="protein sequence ID" value="GAE29239.1"/>
    <property type="molecule type" value="Genomic_DNA"/>
</dbReference>
<keyword evidence="4 6" id="KW-0975">Bacterial flagellum</keyword>
<comment type="subcellular location">
    <subcellularLocation>
        <location evidence="1 6">Bacterial flagellum basal body</location>
    </subcellularLocation>
</comment>
<keyword evidence="9" id="KW-1185">Reference proteome</keyword>
<dbReference type="AlphaFoldDB" id="W4QCY3"/>
<keyword evidence="8" id="KW-0282">Flagellum</keyword>
<keyword evidence="8" id="KW-0969">Cilium</keyword>
<dbReference type="PIRSF" id="PIRSF002889">
    <property type="entry name" value="Rod_FlgB"/>
    <property type="match status" value="1"/>
</dbReference>
<evidence type="ECO:0000256" key="3">
    <source>
        <dbReference type="ARBA" id="ARBA00014376"/>
    </source>
</evidence>
<name>W4QCY3_9BACI</name>
<feature type="domain" description="Flagellar basal body rod protein N-terminal" evidence="7">
    <location>
        <begin position="10"/>
        <end position="39"/>
    </location>
</feature>
<dbReference type="RefSeq" id="WP_035340568.1">
    <property type="nucleotide sequence ID" value="NZ_BAUU01000003.1"/>
</dbReference>
<evidence type="ECO:0000256" key="6">
    <source>
        <dbReference type="PIRNR" id="PIRNR002889"/>
    </source>
</evidence>
<evidence type="ECO:0000256" key="1">
    <source>
        <dbReference type="ARBA" id="ARBA00004117"/>
    </source>
</evidence>
<proteinExistence type="inferred from homology"/>
<dbReference type="PANTHER" id="PTHR30435">
    <property type="entry name" value="FLAGELLAR PROTEIN"/>
    <property type="match status" value="1"/>
</dbReference>
<dbReference type="STRING" id="1236971.JCM9152_586"/>
<comment type="function">
    <text evidence="5 6">Structural component of flagellum, the bacterial motility apparatus. Part of the rod structure of flagellar basal body.</text>
</comment>
<reference evidence="8" key="1">
    <citation type="journal article" date="2014" name="Genome Announc.">
        <title>Draft Genome Sequences of Three Alkaliphilic Bacillus Strains, Bacillus wakoensis JCM 9140T, Bacillus akibai JCM 9157T, and Bacillus hemicellulosilyticus JCM 9152T.</title>
        <authorList>
            <person name="Yuki M."/>
            <person name="Oshima K."/>
            <person name="Suda W."/>
            <person name="Oshida Y."/>
            <person name="Kitamura K."/>
            <person name="Iida T."/>
            <person name="Hattori M."/>
            <person name="Ohkuma M."/>
        </authorList>
    </citation>
    <scope>NUCLEOTIDE SEQUENCE [LARGE SCALE GENOMIC DNA]</scope>
    <source>
        <strain evidence="8">JCM 9152</strain>
    </source>
</reference>
<keyword evidence="8" id="KW-0966">Cell projection</keyword>
<protein>
    <recommendedName>
        <fullName evidence="3 6">Flagellar basal body rod protein FlgB</fullName>
    </recommendedName>
</protein>
<organism evidence="8 9">
    <name type="scientific">Halalkalibacter hemicellulosilyticusJCM 9152</name>
    <dbReference type="NCBI Taxonomy" id="1236971"/>
    <lineage>
        <taxon>Bacteria</taxon>
        <taxon>Bacillati</taxon>
        <taxon>Bacillota</taxon>
        <taxon>Bacilli</taxon>
        <taxon>Bacillales</taxon>
        <taxon>Bacillaceae</taxon>
        <taxon>Halalkalibacter</taxon>
    </lineage>
</organism>